<name>A0A7S3MK97_9SPIT</name>
<evidence type="ECO:0000256" key="2">
    <source>
        <dbReference type="SAM" id="Phobius"/>
    </source>
</evidence>
<feature type="compositionally biased region" description="Acidic residues" evidence="1">
    <location>
        <begin position="151"/>
        <end position="170"/>
    </location>
</feature>
<protein>
    <submittedName>
        <fullName evidence="3">Uncharacterized protein</fullName>
    </submittedName>
</protein>
<dbReference type="AlphaFoldDB" id="A0A7S3MK97"/>
<accession>A0A7S3MK97</accession>
<feature type="compositionally biased region" description="Basic and acidic residues" evidence="1">
    <location>
        <begin position="114"/>
        <end position="126"/>
    </location>
</feature>
<sequence>MLNFYVWEWGVLFGYGILNAVYGIFSWLSYDAAFKQLDKKTKTLDSKNATATALQADIMREWNSYAIEDIVSTMMTAPLIPYWYTAMGMCEEDDPHFNCPEDWQEDKLEWFREDEDERRGQHHPKEDDSDEEGEGSDDEEDYEIWEKEQDIDSDDLDEKQVDDEVVDEPIDPFALIAM</sequence>
<keyword evidence="2" id="KW-0472">Membrane</keyword>
<evidence type="ECO:0000256" key="1">
    <source>
        <dbReference type="SAM" id="MobiDB-lite"/>
    </source>
</evidence>
<keyword evidence="2" id="KW-1133">Transmembrane helix</keyword>
<proteinExistence type="predicted"/>
<evidence type="ECO:0000313" key="3">
    <source>
        <dbReference type="EMBL" id="CAE0307181.1"/>
    </source>
</evidence>
<reference evidence="3" key="1">
    <citation type="submission" date="2021-01" db="EMBL/GenBank/DDBJ databases">
        <authorList>
            <person name="Corre E."/>
            <person name="Pelletier E."/>
            <person name="Niang G."/>
            <person name="Scheremetjew M."/>
            <person name="Finn R."/>
            <person name="Kale V."/>
            <person name="Holt S."/>
            <person name="Cochrane G."/>
            <person name="Meng A."/>
            <person name="Brown T."/>
            <person name="Cohen L."/>
        </authorList>
    </citation>
    <scope>NUCLEOTIDE SEQUENCE</scope>
    <source>
        <strain evidence="3">Fehren 1</strain>
    </source>
</reference>
<feature type="compositionally biased region" description="Acidic residues" evidence="1">
    <location>
        <begin position="127"/>
        <end position="143"/>
    </location>
</feature>
<feature type="region of interest" description="Disordered" evidence="1">
    <location>
        <begin position="114"/>
        <end position="178"/>
    </location>
</feature>
<organism evidence="3">
    <name type="scientific">Favella ehrenbergii</name>
    <dbReference type="NCBI Taxonomy" id="182087"/>
    <lineage>
        <taxon>Eukaryota</taxon>
        <taxon>Sar</taxon>
        <taxon>Alveolata</taxon>
        <taxon>Ciliophora</taxon>
        <taxon>Intramacronucleata</taxon>
        <taxon>Spirotrichea</taxon>
        <taxon>Choreotrichia</taxon>
        <taxon>Tintinnida</taxon>
        <taxon>Xystonellidae</taxon>
        <taxon>Favella</taxon>
    </lineage>
</organism>
<dbReference type="EMBL" id="HBIE01006599">
    <property type="protein sequence ID" value="CAE0307181.1"/>
    <property type="molecule type" value="Transcribed_RNA"/>
</dbReference>
<keyword evidence="2" id="KW-0812">Transmembrane</keyword>
<feature type="transmembrane region" description="Helical" evidence="2">
    <location>
        <begin position="12"/>
        <end position="30"/>
    </location>
</feature>
<gene>
    <name evidence="3" type="ORF">FEHR0123_LOCUS2088</name>
</gene>